<evidence type="ECO:0000313" key="2">
    <source>
        <dbReference type="Proteomes" id="UP000277204"/>
    </source>
</evidence>
<keyword evidence="2" id="KW-1185">Reference proteome</keyword>
<dbReference type="EMBL" id="UZAI01022538">
    <property type="protein sequence ID" value="VDP58156.1"/>
    <property type="molecule type" value="Genomic_DNA"/>
</dbReference>
<protein>
    <submittedName>
        <fullName evidence="1">Uncharacterized protein</fullName>
    </submittedName>
</protein>
<gene>
    <name evidence="1" type="ORF">SMRZ_LOCUS26084</name>
</gene>
<organism evidence="1 2">
    <name type="scientific">Schistosoma margrebowiei</name>
    <dbReference type="NCBI Taxonomy" id="48269"/>
    <lineage>
        <taxon>Eukaryota</taxon>
        <taxon>Metazoa</taxon>
        <taxon>Spiralia</taxon>
        <taxon>Lophotrochozoa</taxon>
        <taxon>Platyhelminthes</taxon>
        <taxon>Trematoda</taxon>
        <taxon>Digenea</taxon>
        <taxon>Strigeidida</taxon>
        <taxon>Schistosomatoidea</taxon>
        <taxon>Schistosomatidae</taxon>
        <taxon>Schistosoma</taxon>
    </lineage>
</organism>
<proteinExistence type="predicted"/>
<dbReference type="Proteomes" id="UP000277204">
    <property type="component" value="Unassembled WGS sequence"/>
</dbReference>
<dbReference type="AlphaFoldDB" id="A0A183NCQ9"/>
<evidence type="ECO:0000313" key="1">
    <source>
        <dbReference type="EMBL" id="VDP58156.1"/>
    </source>
</evidence>
<sequence length="60" mass="7068">MYLIVIEICGLGYFREISNKTLSSININTKRIVYVFMILIILYRDDCSISSQLHLEYHNP</sequence>
<reference evidence="1 2" key="1">
    <citation type="submission" date="2018-11" db="EMBL/GenBank/DDBJ databases">
        <authorList>
            <consortium name="Pathogen Informatics"/>
        </authorList>
    </citation>
    <scope>NUCLEOTIDE SEQUENCE [LARGE SCALE GENOMIC DNA]</scope>
    <source>
        <strain evidence="1 2">Zambia</strain>
    </source>
</reference>
<name>A0A183NCQ9_9TREM</name>
<accession>A0A183NCQ9</accession>